<proteinExistence type="predicted"/>
<dbReference type="AlphaFoldDB" id="Q6ZLL6"/>
<dbReference type="Proteomes" id="UP000000763">
    <property type="component" value="Chromosome 7"/>
</dbReference>
<sequence>MARSSRRNTHVGRAEGGRGGRVHELKRRRTGRLPRSQEDDDDDDSPPAATAAFSPPPAGVLLATLLVVRVAKIGIGLSMNWNKNGGGLRG</sequence>
<accession>Q6ZLL6</accession>
<dbReference type="EMBL" id="AP003742">
    <property type="protein sequence ID" value="BAC82944.1"/>
    <property type="molecule type" value="Genomic_DNA"/>
</dbReference>
<evidence type="ECO:0000313" key="2">
    <source>
        <dbReference type="EMBL" id="BAC82944.1"/>
    </source>
</evidence>
<feature type="compositionally biased region" description="Basic and acidic residues" evidence="1">
    <location>
        <begin position="12"/>
        <end position="23"/>
    </location>
</feature>
<protein>
    <submittedName>
        <fullName evidence="2">Uncharacterized protein</fullName>
    </submittedName>
</protein>
<evidence type="ECO:0000256" key="1">
    <source>
        <dbReference type="SAM" id="MobiDB-lite"/>
    </source>
</evidence>
<gene>
    <name evidence="2" type="primary">OJ1118_D07.15</name>
</gene>
<feature type="region of interest" description="Disordered" evidence="1">
    <location>
        <begin position="1"/>
        <end position="56"/>
    </location>
</feature>
<feature type="compositionally biased region" description="Basic residues" evidence="1">
    <location>
        <begin position="1"/>
        <end position="10"/>
    </location>
</feature>
<reference evidence="3" key="1">
    <citation type="journal article" date="2005" name="Nature">
        <title>The map-based sequence of the rice genome.</title>
        <authorList>
            <consortium name="International rice genome sequencing project (IRGSP)"/>
            <person name="Matsumoto T."/>
            <person name="Wu J."/>
            <person name="Kanamori H."/>
            <person name="Katayose Y."/>
            <person name="Fujisawa M."/>
            <person name="Namiki N."/>
            <person name="Mizuno H."/>
            <person name="Yamamoto K."/>
            <person name="Antonio B.A."/>
            <person name="Baba T."/>
            <person name="Sakata K."/>
            <person name="Nagamura Y."/>
            <person name="Aoki H."/>
            <person name="Arikawa K."/>
            <person name="Arita K."/>
            <person name="Bito T."/>
            <person name="Chiden Y."/>
            <person name="Fujitsuka N."/>
            <person name="Fukunaka R."/>
            <person name="Hamada M."/>
            <person name="Harada C."/>
            <person name="Hayashi A."/>
            <person name="Hijishita S."/>
            <person name="Honda M."/>
            <person name="Hosokawa S."/>
            <person name="Ichikawa Y."/>
            <person name="Idonuma A."/>
            <person name="Iijima M."/>
            <person name="Ikeda M."/>
            <person name="Ikeno M."/>
            <person name="Ito K."/>
            <person name="Ito S."/>
            <person name="Ito T."/>
            <person name="Ito Y."/>
            <person name="Ito Y."/>
            <person name="Iwabuchi A."/>
            <person name="Kamiya K."/>
            <person name="Karasawa W."/>
            <person name="Kurita K."/>
            <person name="Katagiri S."/>
            <person name="Kikuta A."/>
            <person name="Kobayashi H."/>
            <person name="Kobayashi N."/>
            <person name="Machita K."/>
            <person name="Maehara T."/>
            <person name="Masukawa M."/>
            <person name="Mizubayashi T."/>
            <person name="Mukai Y."/>
            <person name="Nagasaki H."/>
            <person name="Nagata Y."/>
            <person name="Naito S."/>
            <person name="Nakashima M."/>
            <person name="Nakama Y."/>
            <person name="Nakamichi Y."/>
            <person name="Nakamura M."/>
            <person name="Meguro A."/>
            <person name="Negishi M."/>
            <person name="Ohta I."/>
            <person name="Ohta T."/>
            <person name="Okamoto M."/>
            <person name="Ono N."/>
            <person name="Saji S."/>
            <person name="Sakaguchi M."/>
            <person name="Sakai K."/>
            <person name="Shibata M."/>
            <person name="Shimokawa T."/>
            <person name="Song J."/>
            <person name="Takazaki Y."/>
            <person name="Terasawa K."/>
            <person name="Tsugane M."/>
            <person name="Tsuji K."/>
            <person name="Ueda S."/>
            <person name="Waki K."/>
            <person name="Yamagata H."/>
            <person name="Yamamoto M."/>
            <person name="Yamamoto S."/>
            <person name="Yamane H."/>
            <person name="Yoshiki S."/>
            <person name="Yoshihara R."/>
            <person name="Yukawa K."/>
            <person name="Zhong H."/>
            <person name="Yano M."/>
            <person name="Yuan Q."/>
            <person name="Ouyang S."/>
            <person name="Liu J."/>
            <person name="Jones K.M."/>
            <person name="Gansberger K."/>
            <person name="Moffat K."/>
            <person name="Hill J."/>
            <person name="Bera J."/>
            <person name="Fadrosh D."/>
            <person name="Jin S."/>
            <person name="Johri S."/>
            <person name="Kim M."/>
            <person name="Overton L."/>
            <person name="Reardon M."/>
            <person name="Tsitrin T."/>
            <person name="Vuong H."/>
            <person name="Weaver B."/>
            <person name="Ciecko A."/>
            <person name="Tallon L."/>
            <person name="Jackson J."/>
            <person name="Pai G."/>
            <person name="Aken S.V."/>
            <person name="Utterback T."/>
            <person name="Reidmuller S."/>
            <person name="Feldblyum T."/>
            <person name="Hsiao J."/>
            <person name="Zismann V."/>
            <person name="Iobst S."/>
            <person name="de Vazeille A.R."/>
            <person name="Buell C.R."/>
            <person name="Ying K."/>
            <person name="Li Y."/>
            <person name="Lu T."/>
            <person name="Huang Y."/>
            <person name="Zhao Q."/>
            <person name="Feng Q."/>
            <person name="Zhang L."/>
            <person name="Zhu J."/>
            <person name="Weng Q."/>
            <person name="Mu J."/>
            <person name="Lu Y."/>
            <person name="Fan D."/>
            <person name="Liu Y."/>
            <person name="Guan J."/>
            <person name="Zhang Y."/>
            <person name="Yu S."/>
            <person name="Liu X."/>
            <person name="Zhang Y."/>
            <person name="Hong G."/>
            <person name="Han B."/>
            <person name="Choisne N."/>
            <person name="Demange N."/>
            <person name="Orjeda G."/>
            <person name="Samain S."/>
            <person name="Cattolico L."/>
            <person name="Pelletier E."/>
            <person name="Couloux A."/>
            <person name="Segurens B."/>
            <person name="Wincker P."/>
            <person name="D'Hont A."/>
            <person name="Scarpelli C."/>
            <person name="Weissenbach J."/>
            <person name="Salanoubat M."/>
            <person name="Quetier F."/>
            <person name="Yu Y."/>
            <person name="Kim H.R."/>
            <person name="Rambo T."/>
            <person name="Currie J."/>
            <person name="Collura K."/>
            <person name="Luo M."/>
            <person name="Yang T."/>
            <person name="Ammiraju J.S.S."/>
            <person name="Engler F."/>
            <person name="Soderlund C."/>
            <person name="Wing R.A."/>
            <person name="Palmer L.E."/>
            <person name="de la Bastide M."/>
            <person name="Spiegel L."/>
            <person name="Nascimento L."/>
            <person name="Zutavern T."/>
            <person name="O'Shaughnessy A."/>
            <person name="Dike S."/>
            <person name="Dedhia N."/>
            <person name="Preston R."/>
            <person name="Balija V."/>
            <person name="McCombie W.R."/>
            <person name="Chow T."/>
            <person name="Chen H."/>
            <person name="Chung M."/>
            <person name="Chen C."/>
            <person name="Shaw J."/>
            <person name="Wu H."/>
            <person name="Hsiao K."/>
            <person name="Chao Y."/>
            <person name="Chu M."/>
            <person name="Cheng C."/>
            <person name="Hour A."/>
            <person name="Lee P."/>
            <person name="Lin S."/>
            <person name="Lin Y."/>
            <person name="Liou J."/>
            <person name="Liu S."/>
            <person name="Hsing Y."/>
            <person name="Raghuvanshi S."/>
            <person name="Mohanty A."/>
            <person name="Bharti A.K."/>
            <person name="Gaur A."/>
            <person name="Gupta V."/>
            <person name="Kumar D."/>
            <person name="Ravi V."/>
            <person name="Vij S."/>
            <person name="Kapur A."/>
            <person name="Khurana P."/>
            <person name="Khurana P."/>
            <person name="Khurana J.P."/>
            <person name="Tyagi A.K."/>
            <person name="Gaikwad K."/>
            <person name="Singh A."/>
            <person name="Dalal V."/>
            <person name="Srivastava S."/>
            <person name="Dixit A."/>
            <person name="Pal A.K."/>
            <person name="Ghazi I.A."/>
            <person name="Yadav M."/>
            <person name="Pandit A."/>
            <person name="Bhargava A."/>
            <person name="Sureshbabu K."/>
            <person name="Batra K."/>
            <person name="Sharma T.R."/>
            <person name="Mohapatra T."/>
            <person name="Singh N.K."/>
            <person name="Messing J."/>
            <person name="Nelson A.B."/>
            <person name="Fuks G."/>
            <person name="Kavchok S."/>
            <person name="Keizer G."/>
            <person name="Linton E."/>
            <person name="Llaca V."/>
            <person name="Song R."/>
            <person name="Tanyolac B."/>
            <person name="Young S."/>
            <person name="Ho-Il K."/>
            <person name="Hahn J.H."/>
            <person name="Sangsakoo G."/>
            <person name="Vanavichit A."/>
            <person name="de Mattos Luiz.A.T."/>
            <person name="Zimmer P.D."/>
            <person name="Malone G."/>
            <person name="Dellagostin O."/>
            <person name="de Oliveira A.C."/>
            <person name="Bevan M."/>
            <person name="Bancroft I."/>
            <person name="Minx P."/>
            <person name="Cordum H."/>
            <person name="Wilson R."/>
            <person name="Cheng Z."/>
            <person name="Jin W."/>
            <person name="Jiang J."/>
            <person name="Leong S.A."/>
            <person name="Iwama H."/>
            <person name="Gojobori T."/>
            <person name="Itoh T."/>
            <person name="Niimura Y."/>
            <person name="Fujii Y."/>
            <person name="Habara T."/>
            <person name="Sakai H."/>
            <person name="Sato Y."/>
            <person name="Wilson G."/>
            <person name="Kumar K."/>
            <person name="McCouch S."/>
            <person name="Juretic N."/>
            <person name="Hoen D."/>
            <person name="Wright S."/>
            <person name="Bruskiewich R."/>
            <person name="Bureau T."/>
            <person name="Miyao A."/>
            <person name="Hirochika H."/>
            <person name="Nishikawa T."/>
            <person name="Kadowaki K."/>
            <person name="Sugiura M."/>
            <person name="Burr B."/>
            <person name="Sasaki T."/>
        </authorList>
    </citation>
    <scope>NUCLEOTIDE SEQUENCE [LARGE SCALE GENOMIC DNA]</scope>
    <source>
        <strain evidence="3">cv. Nipponbare</strain>
    </source>
</reference>
<feature type="compositionally biased region" description="Low complexity" evidence="1">
    <location>
        <begin position="46"/>
        <end position="56"/>
    </location>
</feature>
<organism evidence="2 3">
    <name type="scientific">Oryza sativa subsp. japonica</name>
    <name type="common">Rice</name>
    <dbReference type="NCBI Taxonomy" id="39947"/>
    <lineage>
        <taxon>Eukaryota</taxon>
        <taxon>Viridiplantae</taxon>
        <taxon>Streptophyta</taxon>
        <taxon>Embryophyta</taxon>
        <taxon>Tracheophyta</taxon>
        <taxon>Spermatophyta</taxon>
        <taxon>Magnoliopsida</taxon>
        <taxon>Liliopsida</taxon>
        <taxon>Poales</taxon>
        <taxon>Poaceae</taxon>
        <taxon>BOP clade</taxon>
        <taxon>Oryzoideae</taxon>
        <taxon>Oryzeae</taxon>
        <taxon>Oryzinae</taxon>
        <taxon>Oryza</taxon>
        <taxon>Oryza sativa</taxon>
    </lineage>
</organism>
<name>Q6ZLL6_ORYSJ</name>
<evidence type="ECO:0000313" key="3">
    <source>
        <dbReference type="Proteomes" id="UP000000763"/>
    </source>
</evidence>
<reference evidence="3" key="2">
    <citation type="journal article" date="2008" name="Nucleic Acids Res.">
        <title>The rice annotation project database (RAP-DB): 2008 update.</title>
        <authorList>
            <consortium name="The rice annotation project (RAP)"/>
        </authorList>
    </citation>
    <scope>GENOME REANNOTATION</scope>
    <source>
        <strain evidence="3">cv. Nipponbare</strain>
    </source>
</reference>